<organism evidence="3 4">
    <name type="scientific">Hyaloscypha variabilis (strain UAMH 11265 / GT02V1 / F)</name>
    <name type="common">Meliniomyces variabilis</name>
    <dbReference type="NCBI Taxonomy" id="1149755"/>
    <lineage>
        <taxon>Eukaryota</taxon>
        <taxon>Fungi</taxon>
        <taxon>Dikarya</taxon>
        <taxon>Ascomycota</taxon>
        <taxon>Pezizomycotina</taxon>
        <taxon>Leotiomycetes</taxon>
        <taxon>Helotiales</taxon>
        <taxon>Hyaloscyphaceae</taxon>
        <taxon>Hyaloscypha</taxon>
        <taxon>Hyaloscypha variabilis</taxon>
    </lineage>
</organism>
<accession>A0A2J6RYI5</accession>
<proteinExistence type="predicted"/>
<dbReference type="AlphaFoldDB" id="A0A2J6RYI5"/>
<dbReference type="STRING" id="1149755.A0A2J6RYI5"/>
<dbReference type="Pfam" id="PF26616">
    <property type="entry name" value="CorA-like"/>
    <property type="match status" value="1"/>
</dbReference>
<feature type="transmembrane region" description="Helical" evidence="1">
    <location>
        <begin position="388"/>
        <end position="408"/>
    </location>
</feature>
<keyword evidence="1" id="KW-1133">Transmembrane helix</keyword>
<dbReference type="OrthoDB" id="5396681at2759"/>
<dbReference type="EMBL" id="KZ613942">
    <property type="protein sequence ID" value="PMD43573.1"/>
    <property type="molecule type" value="Genomic_DNA"/>
</dbReference>
<reference evidence="3 4" key="1">
    <citation type="submission" date="2016-04" db="EMBL/GenBank/DDBJ databases">
        <title>A degradative enzymes factory behind the ericoid mycorrhizal symbiosis.</title>
        <authorList>
            <consortium name="DOE Joint Genome Institute"/>
            <person name="Martino E."/>
            <person name="Morin E."/>
            <person name="Grelet G."/>
            <person name="Kuo A."/>
            <person name="Kohler A."/>
            <person name="Daghino S."/>
            <person name="Barry K."/>
            <person name="Choi C."/>
            <person name="Cichocki N."/>
            <person name="Clum A."/>
            <person name="Copeland A."/>
            <person name="Hainaut M."/>
            <person name="Haridas S."/>
            <person name="Labutti K."/>
            <person name="Lindquist E."/>
            <person name="Lipzen A."/>
            <person name="Khouja H.-R."/>
            <person name="Murat C."/>
            <person name="Ohm R."/>
            <person name="Olson A."/>
            <person name="Spatafora J."/>
            <person name="Veneault-Fourrey C."/>
            <person name="Henrissat B."/>
            <person name="Grigoriev I."/>
            <person name="Martin F."/>
            <person name="Perotto S."/>
        </authorList>
    </citation>
    <scope>NUCLEOTIDE SEQUENCE [LARGE SCALE GENOMIC DNA]</scope>
    <source>
        <strain evidence="3 4">F</strain>
    </source>
</reference>
<evidence type="ECO:0000256" key="1">
    <source>
        <dbReference type="SAM" id="Phobius"/>
    </source>
</evidence>
<sequence>MNLEKSAEISMDWPTTRLEGNRLFFADISGKLEAMKSNSHRMFVSSDAIDVEACQIDKSGCKPAKISSVGGLVKYLENVEKPGAAASTILPASEIFFIRQPHSRARFAISEPAAKLLFSRLSILPTFGSILTCFGVENGPCAEGRSGFYEDTRASESGSLTLDTGYILKHVEGKPGSQIPWSIRQMGIYQSYSTSTKTSSSLLLQSSARVQKFIFDLAQDGGITQLSNHWTHLHEIYLGTMSSGWTDYIKLLDEKVSDIENDVRFTRREMPSRVTFTTLQHLSKYSDLLIRILHALQLNISILERLSETAIRRQNLDVESSSAHYEAFQDSLRTCLTEQHFLKHHAGLVLNCAQEITALVRNIVTLADSDVMLTLTQKTIQEAQTMKTITFVALIYLPASFVATFLSMGFLHIESVEGTMRLNVSKDMWFFLILTVPLMLITLLGWWLWELIIRRRANAAMKDRDEEG</sequence>
<keyword evidence="4" id="KW-1185">Reference proteome</keyword>
<feature type="domain" description="CorA-like transporter" evidence="2">
    <location>
        <begin position="10"/>
        <end position="261"/>
    </location>
</feature>
<evidence type="ECO:0000313" key="3">
    <source>
        <dbReference type="EMBL" id="PMD43573.1"/>
    </source>
</evidence>
<gene>
    <name evidence="3" type="ORF">L207DRAFT_300392</name>
</gene>
<keyword evidence="1" id="KW-0812">Transmembrane</keyword>
<protein>
    <recommendedName>
        <fullName evidence="2">CorA-like transporter domain-containing protein</fullName>
    </recommendedName>
</protein>
<keyword evidence="1" id="KW-0472">Membrane</keyword>
<dbReference type="Gene3D" id="1.20.58.340">
    <property type="entry name" value="Magnesium transport protein CorA, transmembrane region"/>
    <property type="match status" value="1"/>
</dbReference>
<evidence type="ECO:0000259" key="2">
    <source>
        <dbReference type="Pfam" id="PF26616"/>
    </source>
</evidence>
<dbReference type="InterPro" id="IPR058257">
    <property type="entry name" value="CorA-like_dom"/>
</dbReference>
<dbReference type="Proteomes" id="UP000235786">
    <property type="component" value="Unassembled WGS sequence"/>
</dbReference>
<feature type="transmembrane region" description="Helical" evidence="1">
    <location>
        <begin position="428"/>
        <end position="449"/>
    </location>
</feature>
<evidence type="ECO:0000313" key="4">
    <source>
        <dbReference type="Proteomes" id="UP000235786"/>
    </source>
</evidence>
<name>A0A2J6RYI5_HYAVF</name>